<dbReference type="PROSITE" id="PS51335">
    <property type="entry name" value="ELMO"/>
    <property type="match status" value="1"/>
</dbReference>
<protein>
    <submittedName>
        <fullName evidence="4">ELMO domain-containing protein</fullName>
    </submittedName>
</protein>
<dbReference type="GO" id="GO:0005096">
    <property type="term" value="F:GTPase activator activity"/>
    <property type="evidence" value="ECO:0007669"/>
    <property type="project" value="TreeGrafter"/>
</dbReference>
<dbReference type="Proteomes" id="UP000274504">
    <property type="component" value="Unassembled WGS sequence"/>
</dbReference>
<evidence type="ECO:0000313" key="2">
    <source>
        <dbReference type="EMBL" id="VDL61640.1"/>
    </source>
</evidence>
<dbReference type="AlphaFoldDB" id="A0A0R3SUX0"/>
<dbReference type="STRING" id="6216.A0A0R3SUX0"/>
<dbReference type="EMBL" id="UYSG01011262">
    <property type="protein sequence ID" value="VDL61640.1"/>
    <property type="molecule type" value="Genomic_DNA"/>
</dbReference>
<proteinExistence type="predicted"/>
<dbReference type="InterPro" id="IPR006816">
    <property type="entry name" value="ELMO_dom"/>
</dbReference>
<feature type="domain" description="ELMO" evidence="1">
    <location>
        <begin position="67"/>
        <end position="221"/>
    </location>
</feature>
<name>A0A0R3SUX0_HYMDI</name>
<sequence>MIRDGIDSLSLSKFTKLVLEHENFGNKSYISLSTGFKTSLVQIRGYRILVNKVKSLKETRFEVNNPMHIDLLKEIWNGLLSNEPFSLKSNLWSDIGFQGTNPSTDFRGMGILGAQNLAYFVKNFHEDASNVHSGSADLKYWYPFATAGINLSDLTWRLLKDGSLKTHFYNSFANAPSLNDFHKVYVSIFVNFHKIWMKCPRSVMEFNSVLRNFERDLRKQLKNEDFTFTLPGCN</sequence>
<reference evidence="2 3" key="2">
    <citation type="submission" date="2018-11" db="EMBL/GenBank/DDBJ databases">
        <authorList>
            <consortium name="Pathogen Informatics"/>
        </authorList>
    </citation>
    <scope>NUCLEOTIDE SEQUENCE [LARGE SCALE GENOMIC DNA]</scope>
</reference>
<dbReference type="OrthoDB" id="67155at2759"/>
<evidence type="ECO:0000313" key="3">
    <source>
        <dbReference type="Proteomes" id="UP000274504"/>
    </source>
</evidence>
<evidence type="ECO:0000313" key="4">
    <source>
        <dbReference type="WBParaSite" id="HDID_0000932401-mRNA-1"/>
    </source>
</evidence>
<reference evidence="4" key="1">
    <citation type="submission" date="2017-02" db="UniProtKB">
        <authorList>
            <consortium name="WormBaseParasite"/>
        </authorList>
    </citation>
    <scope>IDENTIFICATION</scope>
</reference>
<dbReference type="PANTHER" id="PTHR12771:SF51">
    <property type="entry name" value="LD01482P"/>
    <property type="match status" value="1"/>
</dbReference>
<accession>A0A0R3SUX0</accession>
<evidence type="ECO:0000259" key="1">
    <source>
        <dbReference type="PROSITE" id="PS51335"/>
    </source>
</evidence>
<gene>
    <name evidence="2" type="ORF">HDID_LOCUS9322</name>
</gene>
<dbReference type="Pfam" id="PF04727">
    <property type="entry name" value="ELMO_CED12"/>
    <property type="match status" value="1"/>
</dbReference>
<organism evidence="4">
    <name type="scientific">Hymenolepis diminuta</name>
    <name type="common">Rat tapeworm</name>
    <dbReference type="NCBI Taxonomy" id="6216"/>
    <lineage>
        <taxon>Eukaryota</taxon>
        <taxon>Metazoa</taxon>
        <taxon>Spiralia</taxon>
        <taxon>Lophotrochozoa</taxon>
        <taxon>Platyhelminthes</taxon>
        <taxon>Cestoda</taxon>
        <taxon>Eucestoda</taxon>
        <taxon>Cyclophyllidea</taxon>
        <taxon>Hymenolepididae</taxon>
        <taxon>Hymenolepis</taxon>
    </lineage>
</organism>
<dbReference type="PANTHER" id="PTHR12771">
    <property type="entry name" value="ENGULFMENT AND CELL MOTILITY"/>
    <property type="match status" value="1"/>
</dbReference>
<dbReference type="WBParaSite" id="HDID_0000932401-mRNA-1">
    <property type="protein sequence ID" value="HDID_0000932401-mRNA-1"/>
    <property type="gene ID" value="HDID_0000932401"/>
</dbReference>
<dbReference type="InterPro" id="IPR050868">
    <property type="entry name" value="ELMO_domain-containing"/>
</dbReference>